<evidence type="ECO:0000256" key="1">
    <source>
        <dbReference type="SAM" id="Phobius"/>
    </source>
</evidence>
<organism evidence="2 3">
    <name type="scientific">Lederbergia citrea</name>
    <dbReference type="NCBI Taxonomy" id="2833581"/>
    <lineage>
        <taxon>Bacteria</taxon>
        <taxon>Bacillati</taxon>
        <taxon>Bacillota</taxon>
        <taxon>Bacilli</taxon>
        <taxon>Bacillales</taxon>
        <taxon>Bacillaceae</taxon>
        <taxon>Lederbergia</taxon>
    </lineage>
</organism>
<dbReference type="AlphaFoldDB" id="A0A942Z433"/>
<keyword evidence="3" id="KW-1185">Reference proteome</keyword>
<evidence type="ECO:0000313" key="2">
    <source>
        <dbReference type="EMBL" id="MBS4222057.1"/>
    </source>
</evidence>
<keyword evidence="1" id="KW-0472">Membrane</keyword>
<evidence type="ECO:0000313" key="3">
    <source>
        <dbReference type="Proteomes" id="UP000676456"/>
    </source>
</evidence>
<gene>
    <name evidence="2" type="ORF">KHA91_04720</name>
</gene>
<accession>A0A942Z433</accession>
<reference evidence="2 3" key="1">
    <citation type="submission" date="2021-05" db="EMBL/GenBank/DDBJ databases">
        <title>Novel Bacillus species.</title>
        <authorList>
            <person name="Liu G."/>
        </authorList>
    </citation>
    <scope>NUCLEOTIDE SEQUENCE [LARGE SCALE GENOMIC DNA]</scope>
    <source>
        <strain evidence="2 3">FJAT-49682</strain>
    </source>
</reference>
<comment type="caution">
    <text evidence="2">The sequence shown here is derived from an EMBL/GenBank/DDBJ whole genome shotgun (WGS) entry which is preliminary data.</text>
</comment>
<proteinExistence type="predicted"/>
<protein>
    <submittedName>
        <fullName evidence="2">Uncharacterized protein</fullName>
    </submittedName>
</protein>
<feature type="transmembrane region" description="Helical" evidence="1">
    <location>
        <begin position="38"/>
        <end position="57"/>
    </location>
</feature>
<dbReference type="RefSeq" id="WP_213097029.1">
    <property type="nucleotide sequence ID" value="NZ_JAGYPN010000001.1"/>
</dbReference>
<keyword evidence="1" id="KW-0812">Transmembrane</keyword>
<keyword evidence="1" id="KW-1133">Transmembrane helix</keyword>
<feature type="transmembrane region" description="Helical" evidence="1">
    <location>
        <begin position="12"/>
        <end position="31"/>
    </location>
</feature>
<name>A0A942Z433_9BACI</name>
<dbReference type="Proteomes" id="UP000676456">
    <property type="component" value="Unassembled WGS sequence"/>
</dbReference>
<dbReference type="EMBL" id="JAGYPN010000001">
    <property type="protein sequence ID" value="MBS4222057.1"/>
    <property type="molecule type" value="Genomic_DNA"/>
</dbReference>
<sequence>MNMLMEGDIVPYVLKALIFLITSFVLLKLLGKRAFSEMTIIEAVVMISLGTLLVNPLKSENSWLVGYGGL</sequence>